<reference evidence="3 4" key="1">
    <citation type="journal article" date="2015" name="Nature">
        <title>rRNA introns, odd ribosomes, and small enigmatic genomes across a large radiation of phyla.</title>
        <authorList>
            <person name="Brown C.T."/>
            <person name="Hug L.A."/>
            <person name="Thomas B.C."/>
            <person name="Sharon I."/>
            <person name="Castelle C.J."/>
            <person name="Singh A."/>
            <person name="Wilkins M.J."/>
            <person name="Williams K.H."/>
            <person name="Banfield J.F."/>
        </authorList>
    </citation>
    <scope>NUCLEOTIDE SEQUENCE [LARGE SCALE GENOMIC DNA]</scope>
</reference>
<gene>
    <name evidence="3" type="ORF">UX85_C0001G0003</name>
</gene>
<feature type="domain" description="TraG P-loop" evidence="2">
    <location>
        <begin position="273"/>
        <end position="576"/>
    </location>
</feature>
<dbReference type="NCBIfam" id="NF045971">
    <property type="entry name" value="conju_CD1110"/>
    <property type="match status" value="1"/>
</dbReference>
<feature type="compositionally biased region" description="Basic and acidic residues" evidence="1">
    <location>
        <begin position="12"/>
        <end position="26"/>
    </location>
</feature>
<dbReference type="EMBL" id="LCNT01000001">
    <property type="protein sequence ID" value="KKU61789.1"/>
    <property type="molecule type" value="Genomic_DNA"/>
</dbReference>
<dbReference type="CDD" id="cd01127">
    <property type="entry name" value="TrwB_TraG_TraD_VirD4"/>
    <property type="match status" value="1"/>
</dbReference>
<dbReference type="PANTHER" id="PTHR30121">
    <property type="entry name" value="UNCHARACTERIZED PROTEIN YJGR-RELATED"/>
    <property type="match status" value="1"/>
</dbReference>
<feature type="region of interest" description="Disordered" evidence="1">
    <location>
        <begin position="1"/>
        <end position="43"/>
    </location>
</feature>
<evidence type="ECO:0000313" key="4">
    <source>
        <dbReference type="Proteomes" id="UP000033860"/>
    </source>
</evidence>
<evidence type="ECO:0000313" key="3">
    <source>
        <dbReference type="EMBL" id="KKU61789.1"/>
    </source>
</evidence>
<dbReference type="AlphaFoldDB" id="A0A0G1RWU5"/>
<sequence>MKLNLPFLKPKKVPEDSPRSRQEPDRGSTAAPVTTGAPGPAPTKVDQLARGITSVADIIAPAALEVDFSHVKIGNTYFRTLFISGYPRFVNANWLAPLINFERSLNISMFIYPVEGKGIMDDLRRKIGEMEAEVQSDVERGRIAQVSTKVKLEDAKTLQEQLAKGAERFYQFGLYVTIPSNSVDELNKITQQVQSTLGSLLIISKVAALQMEDAFKTTLPLAQDRLMINRNMDTTSLATTFPFTSSELTQNRGVLYGLNEHNGSLVILDRFSLENANSVVFAKSGSGKSYLIKLEALRSLMFDTEVLVIDPENEYQALCNAVGGEYIVFSYQSKAKINPFDLSQVYEEGQNELGQKVLSLHSLFKTMMGDLAPQEEALLDRAIILTYKQKGITPDPATQKKEPPLLEDLYKVLVGMEEDVALNLAARLEKYVKGSFRGIFDQHTNVDLSNTFTVFSIKELEDALRPIAMFMILDYIWTRIKKDLKRRLLIVDEAWYMMRYPDSASFMFSMAKRARKYYLGLTTITQDVEDFLNSDYGKAIVTNSSIQILMKQSSAAIDKLAQVFYLSEGEKHLLLASGVGHGLIFAGANHVALEVVASPEEHALITSSPEELIAQKQKTAPTPAPSPA</sequence>
<protein>
    <submittedName>
        <fullName evidence="3">Type IV secretory pathway VirB4 component-like protein</fullName>
    </submittedName>
</protein>
<evidence type="ECO:0000256" key="1">
    <source>
        <dbReference type="SAM" id="MobiDB-lite"/>
    </source>
</evidence>
<accession>A0A0G1RWU5</accession>
<dbReference type="Pfam" id="PF19044">
    <property type="entry name" value="P-loop_TraG"/>
    <property type="match status" value="1"/>
</dbReference>
<dbReference type="Proteomes" id="UP000033860">
    <property type="component" value="Unassembled WGS sequence"/>
</dbReference>
<comment type="caution">
    <text evidence="3">The sequence shown here is derived from an EMBL/GenBank/DDBJ whole genome shotgun (WGS) entry which is preliminary data.</text>
</comment>
<evidence type="ECO:0000259" key="2">
    <source>
        <dbReference type="Pfam" id="PF19044"/>
    </source>
</evidence>
<proteinExistence type="predicted"/>
<dbReference type="Gene3D" id="1.10.8.730">
    <property type="match status" value="1"/>
</dbReference>
<dbReference type="InterPro" id="IPR027417">
    <property type="entry name" value="P-loop_NTPase"/>
</dbReference>
<feature type="compositionally biased region" description="Low complexity" evidence="1">
    <location>
        <begin position="29"/>
        <end position="38"/>
    </location>
</feature>
<dbReference type="SUPFAM" id="SSF52540">
    <property type="entry name" value="P-loop containing nucleoside triphosphate hydrolases"/>
    <property type="match status" value="1"/>
</dbReference>
<dbReference type="InterPro" id="IPR043964">
    <property type="entry name" value="P-loop_TraG"/>
</dbReference>
<organism evidence="3 4">
    <name type="scientific">Candidatus Beckwithbacteria bacterium GW2011_GWB1_47_15</name>
    <dbReference type="NCBI Taxonomy" id="1618371"/>
    <lineage>
        <taxon>Bacteria</taxon>
        <taxon>Candidatus Beckwithiibacteriota</taxon>
    </lineage>
</organism>
<dbReference type="InterPro" id="IPR051162">
    <property type="entry name" value="T4SS_component"/>
</dbReference>
<feature type="region of interest" description="Disordered" evidence="1">
    <location>
        <begin position="608"/>
        <end position="628"/>
    </location>
</feature>
<dbReference type="Gene3D" id="3.40.50.300">
    <property type="entry name" value="P-loop containing nucleotide triphosphate hydrolases"/>
    <property type="match status" value="1"/>
</dbReference>
<dbReference type="PANTHER" id="PTHR30121:SF6">
    <property type="entry name" value="SLR6007 PROTEIN"/>
    <property type="match status" value="1"/>
</dbReference>
<name>A0A0G1RWU5_9BACT</name>